<dbReference type="PANTHER" id="PTHR46177">
    <property type="entry name" value="INTEGRASE CATALYTIC DOMAIN-CONTAINING PROTEIN"/>
    <property type="match status" value="1"/>
</dbReference>
<dbReference type="Proteomes" id="UP000037035">
    <property type="component" value="Unassembled WGS sequence"/>
</dbReference>
<feature type="non-terminal residue" evidence="2">
    <location>
        <position position="1"/>
    </location>
</feature>
<evidence type="ECO:0000256" key="1">
    <source>
        <dbReference type="SAM" id="MobiDB-lite"/>
    </source>
</evidence>
<dbReference type="AlphaFoldDB" id="A0A0L6UBH6"/>
<comment type="caution">
    <text evidence="2">The sequence shown here is derived from an EMBL/GenBank/DDBJ whole genome shotgun (WGS) entry which is preliminary data.</text>
</comment>
<protein>
    <submittedName>
        <fullName evidence="2">Uncharacterized protein</fullName>
    </submittedName>
</protein>
<accession>A0A0L6UBH6</accession>
<evidence type="ECO:0000313" key="2">
    <source>
        <dbReference type="EMBL" id="KNZ45617.1"/>
    </source>
</evidence>
<proteinExistence type="predicted"/>
<feature type="region of interest" description="Disordered" evidence="1">
    <location>
        <begin position="1"/>
        <end position="45"/>
    </location>
</feature>
<dbReference type="VEuPathDB" id="FungiDB:VP01_798g7"/>
<dbReference type="EMBL" id="LAVV01013482">
    <property type="protein sequence ID" value="KNZ45617.1"/>
    <property type="molecule type" value="Genomic_DNA"/>
</dbReference>
<evidence type="ECO:0000313" key="3">
    <source>
        <dbReference type="Proteomes" id="UP000037035"/>
    </source>
</evidence>
<gene>
    <name evidence="2" type="ORF">VP01_798g7</name>
</gene>
<dbReference type="STRING" id="27349.A0A0L6UBH6"/>
<dbReference type="PANTHER" id="PTHR46177:SF1">
    <property type="entry name" value="INTEGRASE CATALYTIC DOMAIN-CONTAINING PROTEIN"/>
    <property type="match status" value="1"/>
</dbReference>
<organism evidence="2 3">
    <name type="scientific">Puccinia sorghi</name>
    <dbReference type="NCBI Taxonomy" id="27349"/>
    <lineage>
        <taxon>Eukaryota</taxon>
        <taxon>Fungi</taxon>
        <taxon>Dikarya</taxon>
        <taxon>Basidiomycota</taxon>
        <taxon>Pucciniomycotina</taxon>
        <taxon>Pucciniomycetes</taxon>
        <taxon>Pucciniales</taxon>
        <taxon>Pucciniaceae</taxon>
        <taxon>Puccinia</taxon>
    </lineage>
</organism>
<feature type="compositionally biased region" description="Basic and acidic residues" evidence="1">
    <location>
        <begin position="1"/>
        <end position="18"/>
    </location>
</feature>
<sequence length="182" mass="20417">ELGSDDKYSSIDSQHDSDSSEVNNKELALSPQDKPHFNHKNNGLPDNVTVDHILSSHSQGMNLKEMQIQLQKETGVDVTRQSVQCYLRRLHLKIFPNNLSDGKITMDVEYLGKLATSITHFIISLTSSFNLNTRQIVYDVLKQIDPKGMVGRLHPACKRRVDRTLGTPTSTCGKGWWPTGLS</sequence>
<keyword evidence="3" id="KW-1185">Reference proteome</keyword>
<name>A0A0L6UBH6_9BASI</name>
<reference evidence="2 3" key="1">
    <citation type="submission" date="2015-08" db="EMBL/GenBank/DDBJ databases">
        <title>Next Generation Sequencing and Analysis of the Genome of Puccinia sorghi L Schw, the Causal Agent of Maize Common Rust.</title>
        <authorList>
            <person name="Rochi L."/>
            <person name="Burguener G."/>
            <person name="Darino M."/>
            <person name="Turjanski A."/>
            <person name="Kreff E."/>
            <person name="Dieguez M.J."/>
            <person name="Sacco F."/>
        </authorList>
    </citation>
    <scope>NUCLEOTIDE SEQUENCE [LARGE SCALE GENOMIC DNA]</scope>
    <source>
        <strain evidence="2 3">RO10H11247</strain>
    </source>
</reference>